<gene>
    <name evidence="1" type="ORF">CSC65_01215</name>
</gene>
<dbReference type="Proteomes" id="UP000788419">
    <property type="component" value="Unassembled WGS sequence"/>
</dbReference>
<comment type="caution">
    <text evidence="1">The sequence shown here is derived from an EMBL/GenBank/DDBJ whole genome shotgun (WGS) entry which is preliminary data.</text>
</comment>
<name>A0ABQ6ZBV2_9GAMM</name>
<sequence>MRRYANHSGNSGVESYQVTALSIFVRFRNRAEPYEYRSTGRAGPQKVARMKCLAEAGEGLATYISQHAHDDYER</sequence>
<accession>A0ABQ6ZBV2</accession>
<reference evidence="1 2" key="1">
    <citation type="submission" date="2017-10" db="EMBL/GenBank/DDBJ databases">
        <title>Whole genome sequencing of members of genus Pseudoxanthomonas.</title>
        <authorList>
            <person name="Kumar S."/>
            <person name="Bansal K."/>
            <person name="Kaur A."/>
            <person name="Patil P."/>
            <person name="Sharma S."/>
            <person name="Patil P.B."/>
        </authorList>
    </citation>
    <scope>NUCLEOTIDE SEQUENCE [LARGE SCALE GENOMIC DNA]</scope>
    <source>
        <strain evidence="1 2">DSM 17801</strain>
    </source>
</reference>
<organism evidence="1 2">
    <name type="scientific">Pseudoxanthomonas daejeonensis</name>
    <dbReference type="NCBI Taxonomy" id="266062"/>
    <lineage>
        <taxon>Bacteria</taxon>
        <taxon>Pseudomonadati</taxon>
        <taxon>Pseudomonadota</taxon>
        <taxon>Gammaproteobacteria</taxon>
        <taxon>Lysobacterales</taxon>
        <taxon>Lysobacteraceae</taxon>
        <taxon>Pseudoxanthomonas</taxon>
    </lineage>
</organism>
<evidence type="ECO:0000313" key="1">
    <source>
        <dbReference type="EMBL" id="KAF1697514.1"/>
    </source>
</evidence>
<dbReference type="RefSeq" id="WP_162408138.1">
    <property type="nucleotide sequence ID" value="NZ_PDWN01000001.1"/>
</dbReference>
<protein>
    <submittedName>
        <fullName evidence="1">Uncharacterized protein</fullName>
    </submittedName>
</protein>
<keyword evidence="2" id="KW-1185">Reference proteome</keyword>
<dbReference type="EMBL" id="PDWN01000001">
    <property type="protein sequence ID" value="KAF1697514.1"/>
    <property type="molecule type" value="Genomic_DNA"/>
</dbReference>
<proteinExistence type="predicted"/>
<evidence type="ECO:0000313" key="2">
    <source>
        <dbReference type="Proteomes" id="UP000788419"/>
    </source>
</evidence>